<evidence type="ECO:0000313" key="3">
    <source>
        <dbReference type="Proteomes" id="UP001221757"/>
    </source>
</evidence>
<organism evidence="2 3">
    <name type="scientific">Mycena rosella</name>
    <name type="common">Pink bonnet</name>
    <name type="synonym">Agaricus rosellus</name>
    <dbReference type="NCBI Taxonomy" id="1033263"/>
    <lineage>
        <taxon>Eukaryota</taxon>
        <taxon>Fungi</taxon>
        <taxon>Dikarya</taxon>
        <taxon>Basidiomycota</taxon>
        <taxon>Agaricomycotina</taxon>
        <taxon>Agaricomycetes</taxon>
        <taxon>Agaricomycetidae</taxon>
        <taxon>Agaricales</taxon>
        <taxon>Marasmiineae</taxon>
        <taxon>Mycenaceae</taxon>
        <taxon>Mycena</taxon>
    </lineage>
</organism>
<protein>
    <recommendedName>
        <fullName evidence="4">Secreted protein</fullName>
    </recommendedName>
</protein>
<evidence type="ECO:0008006" key="4">
    <source>
        <dbReference type="Google" id="ProtNLM"/>
    </source>
</evidence>
<evidence type="ECO:0000256" key="1">
    <source>
        <dbReference type="SAM" id="SignalP"/>
    </source>
</evidence>
<accession>A0AAD7FZE2</accession>
<feature type="chain" id="PRO_5042087212" description="Secreted protein" evidence="1">
    <location>
        <begin position="25"/>
        <end position="89"/>
    </location>
</feature>
<proteinExistence type="predicted"/>
<name>A0AAD7FZE2_MYCRO</name>
<dbReference type="Proteomes" id="UP001221757">
    <property type="component" value="Unassembled WGS sequence"/>
</dbReference>
<sequence length="89" mass="9883">MPLPVAHLALPTELLFNVLSHVLAHSVHMVVVSPHDVEWHLRAHHTLSAVCFPSARSCGTSRPRRSSSRGRTRRGVYLAIHPLLPLTAR</sequence>
<gene>
    <name evidence="2" type="ORF">B0H17DRAFT_1103936</name>
</gene>
<evidence type="ECO:0000313" key="2">
    <source>
        <dbReference type="EMBL" id="KAJ7645752.1"/>
    </source>
</evidence>
<comment type="caution">
    <text evidence="2">The sequence shown here is derived from an EMBL/GenBank/DDBJ whole genome shotgun (WGS) entry which is preliminary data.</text>
</comment>
<dbReference type="EMBL" id="JARKIE010000394">
    <property type="protein sequence ID" value="KAJ7645752.1"/>
    <property type="molecule type" value="Genomic_DNA"/>
</dbReference>
<keyword evidence="3" id="KW-1185">Reference proteome</keyword>
<reference evidence="2" key="1">
    <citation type="submission" date="2023-03" db="EMBL/GenBank/DDBJ databases">
        <title>Massive genome expansion in bonnet fungi (Mycena s.s.) driven by repeated elements and novel gene families across ecological guilds.</title>
        <authorList>
            <consortium name="Lawrence Berkeley National Laboratory"/>
            <person name="Harder C.B."/>
            <person name="Miyauchi S."/>
            <person name="Viragh M."/>
            <person name="Kuo A."/>
            <person name="Thoen E."/>
            <person name="Andreopoulos B."/>
            <person name="Lu D."/>
            <person name="Skrede I."/>
            <person name="Drula E."/>
            <person name="Henrissat B."/>
            <person name="Morin E."/>
            <person name="Kohler A."/>
            <person name="Barry K."/>
            <person name="LaButti K."/>
            <person name="Morin E."/>
            <person name="Salamov A."/>
            <person name="Lipzen A."/>
            <person name="Mereny Z."/>
            <person name="Hegedus B."/>
            <person name="Baldrian P."/>
            <person name="Stursova M."/>
            <person name="Weitz H."/>
            <person name="Taylor A."/>
            <person name="Grigoriev I.V."/>
            <person name="Nagy L.G."/>
            <person name="Martin F."/>
            <person name="Kauserud H."/>
        </authorList>
    </citation>
    <scope>NUCLEOTIDE SEQUENCE</scope>
    <source>
        <strain evidence="2">CBHHK067</strain>
    </source>
</reference>
<keyword evidence="1" id="KW-0732">Signal</keyword>
<feature type="signal peptide" evidence="1">
    <location>
        <begin position="1"/>
        <end position="24"/>
    </location>
</feature>
<dbReference type="AlphaFoldDB" id="A0AAD7FZE2"/>
<feature type="non-terminal residue" evidence="2">
    <location>
        <position position="89"/>
    </location>
</feature>